<dbReference type="Proteomes" id="UP000011115">
    <property type="component" value="Unassembled WGS sequence"/>
</dbReference>
<name>M1DVK5_SOLTU</name>
<organism evidence="1 2">
    <name type="scientific">Solanum tuberosum</name>
    <name type="common">Potato</name>
    <dbReference type="NCBI Taxonomy" id="4113"/>
    <lineage>
        <taxon>Eukaryota</taxon>
        <taxon>Viridiplantae</taxon>
        <taxon>Streptophyta</taxon>
        <taxon>Embryophyta</taxon>
        <taxon>Tracheophyta</taxon>
        <taxon>Spermatophyta</taxon>
        <taxon>Magnoliopsida</taxon>
        <taxon>eudicotyledons</taxon>
        <taxon>Gunneridae</taxon>
        <taxon>Pentapetalae</taxon>
        <taxon>asterids</taxon>
        <taxon>lamiids</taxon>
        <taxon>Solanales</taxon>
        <taxon>Solanaceae</taxon>
        <taxon>Solanoideae</taxon>
        <taxon>Solaneae</taxon>
        <taxon>Solanum</taxon>
    </lineage>
</organism>
<evidence type="ECO:0000313" key="2">
    <source>
        <dbReference type="Proteomes" id="UP000011115"/>
    </source>
</evidence>
<accession>M1DVK5</accession>
<proteinExistence type="predicted"/>
<dbReference type="InterPro" id="IPR027443">
    <property type="entry name" value="IPNS-like_sf"/>
</dbReference>
<dbReference type="HOGENOM" id="CLU_1809598_0_0_1"/>
<reference evidence="1" key="2">
    <citation type="submission" date="2015-06" db="UniProtKB">
        <authorList>
            <consortium name="EnsemblPlants"/>
        </authorList>
    </citation>
    <scope>IDENTIFICATION</scope>
    <source>
        <strain evidence="1">DM1-3 516 R44</strain>
    </source>
</reference>
<dbReference type="SUPFAM" id="SSF51197">
    <property type="entry name" value="Clavaminate synthase-like"/>
    <property type="match status" value="1"/>
</dbReference>
<evidence type="ECO:0000313" key="1">
    <source>
        <dbReference type="EnsemblPlants" id="PGSC0003DMT400095094"/>
    </source>
</evidence>
<dbReference type="AlphaFoldDB" id="M1DVK5"/>
<sequence>MVGVVPNAIECVFNNLTLIELRILHRLSLANILSFEDWMGIPVVPSYSECQVRASRVVGKIISNDKYTSVDHRVLANKVGPRVSVPCFFGTDSMSSSKLYGPISELLSEDNPPKYHATTVKGYREYFRKKGLDGIFALLRYKI</sequence>
<keyword evidence="2" id="KW-1185">Reference proteome</keyword>
<dbReference type="Gene3D" id="2.60.120.330">
    <property type="entry name" value="B-lactam Antibiotic, Isopenicillin N Synthase, Chain"/>
    <property type="match status" value="1"/>
</dbReference>
<dbReference type="EnsemblPlants" id="PGSC0003DMT400095094">
    <property type="protein sequence ID" value="PGSC0003DMT400095094"/>
    <property type="gene ID" value="PGSC0003DMG400044665"/>
</dbReference>
<protein>
    <submittedName>
        <fullName evidence="1">1-aminocyclopropane-1-carboxylate oxidase homolog</fullName>
    </submittedName>
</protein>
<dbReference type="PaxDb" id="4113-PGSC0003DMT400095094"/>
<dbReference type="Gramene" id="PGSC0003DMT400095094">
    <property type="protein sequence ID" value="PGSC0003DMT400095094"/>
    <property type="gene ID" value="PGSC0003DMG400044665"/>
</dbReference>
<dbReference type="InParanoid" id="M1DVK5"/>
<dbReference type="eggNOG" id="KOG0143">
    <property type="taxonomic scope" value="Eukaryota"/>
</dbReference>
<reference evidence="2" key="1">
    <citation type="journal article" date="2011" name="Nature">
        <title>Genome sequence and analysis of the tuber crop potato.</title>
        <authorList>
            <consortium name="The Potato Genome Sequencing Consortium"/>
        </authorList>
    </citation>
    <scope>NUCLEOTIDE SEQUENCE [LARGE SCALE GENOMIC DNA]</scope>
    <source>
        <strain evidence="2">cv. DM1-3 516 R44</strain>
    </source>
</reference>